<dbReference type="AlphaFoldDB" id="A0A4S8IZK0"/>
<reference evidence="2 3" key="1">
    <citation type="journal article" date="2019" name="Nat. Plants">
        <title>Genome sequencing of Musa balbisiana reveals subgenome evolution and function divergence in polyploid bananas.</title>
        <authorList>
            <person name="Yao X."/>
        </authorList>
    </citation>
    <scope>NUCLEOTIDE SEQUENCE [LARGE SCALE GENOMIC DNA]</scope>
    <source>
        <strain evidence="3">cv. DH-PKW</strain>
        <tissue evidence="2">Leaves</tissue>
    </source>
</reference>
<name>A0A4S8IZK0_MUSBA</name>
<feature type="region of interest" description="Disordered" evidence="1">
    <location>
        <begin position="1"/>
        <end position="41"/>
    </location>
</feature>
<feature type="region of interest" description="Disordered" evidence="1">
    <location>
        <begin position="53"/>
        <end position="73"/>
    </location>
</feature>
<dbReference type="Proteomes" id="UP000317650">
    <property type="component" value="Chromosome 10"/>
</dbReference>
<accession>A0A4S8IZK0</accession>
<evidence type="ECO:0000256" key="1">
    <source>
        <dbReference type="SAM" id="MobiDB-lite"/>
    </source>
</evidence>
<evidence type="ECO:0000313" key="3">
    <source>
        <dbReference type="Proteomes" id="UP000317650"/>
    </source>
</evidence>
<keyword evidence="3" id="KW-1185">Reference proteome</keyword>
<feature type="compositionally biased region" description="Polar residues" evidence="1">
    <location>
        <begin position="57"/>
        <end position="73"/>
    </location>
</feature>
<dbReference type="EMBL" id="PYDT01000008">
    <property type="protein sequence ID" value="THU54383.1"/>
    <property type="molecule type" value="Genomic_DNA"/>
</dbReference>
<protein>
    <submittedName>
        <fullName evidence="2">Uncharacterized protein</fullName>
    </submittedName>
</protein>
<organism evidence="2 3">
    <name type="scientific">Musa balbisiana</name>
    <name type="common">Banana</name>
    <dbReference type="NCBI Taxonomy" id="52838"/>
    <lineage>
        <taxon>Eukaryota</taxon>
        <taxon>Viridiplantae</taxon>
        <taxon>Streptophyta</taxon>
        <taxon>Embryophyta</taxon>
        <taxon>Tracheophyta</taxon>
        <taxon>Spermatophyta</taxon>
        <taxon>Magnoliopsida</taxon>
        <taxon>Liliopsida</taxon>
        <taxon>Zingiberales</taxon>
        <taxon>Musaceae</taxon>
        <taxon>Musa</taxon>
    </lineage>
</organism>
<feature type="compositionally biased region" description="Polar residues" evidence="1">
    <location>
        <begin position="25"/>
        <end position="36"/>
    </location>
</feature>
<comment type="caution">
    <text evidence="2">The sequence shown here is derived from an EMBL/GenBank/DDBJ whole genome shotgun (WGS) entry which is preliminary data.</text>
</comment>
<evidence type="ECO:0000313" key="2">
    <source>
        <dbReference type="EMBL" id="THU54383.1"/>
    </source>
</evidence>
<gene>
    <name evidence="2" type="ORF">C4D60_Mb10t24510</name>
</gene>
<proteinExistence type="predicted"/>
<sequence>MVDQRPSHVQWRSRAQAMGLVDRPSTPSSCHCSRQSKSLERKVESHGLTLEAMLYHPTQSGQKKQQQNSREEH</sequence>